<dbReference type="OrthoDB" id="6197054at2"/>
<dbReference type="NCBIfam" id="NF033550">
    <property type="entry name" value="transpos_ISL3"/>
    <property type="match status" value="1"/>
</dbReference>
<dbReference type="InterPro" id="IPR047951">
    <property type="entry name" value="Transpos_ISL3"/>
</dbReference>
<accession>A0A517V9X7</accession>
<dbReference type="Proteomes" id="UP000316855">
    <property type="component" value="Chromosome"/>
</dbReference>
<dbReference type="EMBL" id="CP036343">
    <property type="protein sequence ID" value="QDT89812.1"/>
    <property type="molecule type" value="Genomic_DNA"/>
</dbReference>
<evidence type="ECO:0000313" key="3">
    <source>
        <dbReference type="EMBL" id="QDT89812.1"/>
    </source>
</evidence>
<protein>
    <submittedName>
        <fullName evidence="3">Transposase</fullName>
    </submittedName>
</protein>
<proteinExistence type="predicted"/>
<dbReference type="Pfam" id="PF14690">
    <property type="entry name" value="Zn_ribbon_ISL3"/>
    <property type="match status" value="1"/>
</dbReference>
<sequence length="274" mass="31485">MPDFIMFPKIHGLKIQRMVQDENRFQIYLRAVNSRACCPECQKESDRVHSRYTRSPSDLPCFGQKTQLILQVRRFVCIDQTCKRKIFTERLTDLIQPHARTTIRLSKIQQQIGLLLGGEPGKQLSRFLGMPCSADTLLRRIRTSSRPDDSSVRVLGVDDWALRRGQRYGTILCDLEKRQVIDLLPDRTSDSLANWLVSHPGVEIIRRDRGGEYAKGAAQGAPQAIQVADRWHLLKNARETLQKVVDRHQKQVRESVKLVAERDSQLSSRTKPFS</sequence>
<gene>
    <name evidence="3" type="ORF">Pan161_14450</name>
</gene>
<feature type="domain" description="Transposase IS204/IS1001/IS1096/IS1165 zinc-finger" evidence="2">
    <location>
        <begin position="35"/>
        <end position="77"/>
    </location>
</feature>
<dbReference type="RefSeq" id="WP_145225357.1">
    <property type="nucleotide sequence ID" value="NZ_CP036343.1"/>
</dbReference>
<keyword evidence="4" id="KW-1185">Reference proteome</keyword>
<reference evidence="3 4" key="1">
    <citation type="submission" date="2019-02" db="EMBL/GenBank/DDBJ databases">
        <title>Deep-cultivation of Planctomycetes and their phenomic and genomic characterization uncovers novel biology.</title>
        <authorList>
            <person name="Wiegand S."/>
            <person name="Jogler M."/>
            <person name="Boedeker C."/>
            <person name="Pinto D."/>
            <person name="Vollmers J."/>
            <person name="Rivas-Marin E."/>
            <person name="Kohn T."/>
            <person name="Peeters S.H."/>
            <person name="Heuer A."/>
            <person name="Rast P."/>
            <person name="Oberbeckmann S."/>
            <person name="Bunk B."/>
            <person name="Jeske O."/>
            <person name="Meyerdierks A."/>
            <person name="Storesund J.E."/>
            <person name="Kallscheuer N."/>
            <person name="Luecker S."/>
            <person name="Lage O.M."/>
            <person name="Pohl T."/>
            <person name="Merkel B.J."/>
            <person name="Hornburger P."/>
            <person name="Mueller R.-W."/>
            <person name="Bruemmer F."/>
            <person name="Labrenz M."/>
            <person name="Spormann A.M."/>
            <person name="Op den Camp H."/>
            <person name="Overmann J."/>
            <person name="Amann R."/>
            <person name="Jetten M.S.M."/>
            <person name="Mascher T."/>
            <person name="Medema M.H."/>
            <person name="Devos D.P."/>
            <person name="Kaster A.-K."/>
            <person name="Ovreas L."/>
            <person name="Rohde M."/>
            <person name="Galperin M.Y."/>
            <person name="Jogler C."/>
        </authorList>
    </citation>
    <scope>NUCLEOTIDE SEQUENCE [LARGE SCALE GENOMIC DNA]</scope>
    <source>
        <strain evidence="3 4">Pan161</strain>
    </source>
</reference>
<dbReference type="PANTHER" id="PTHR33498">
    <property type="entry name" value="TRANSPOSASE FOR INSERTION SEQUENCE ELEMENT IS1557"/>
    <property type="match status" value="1"/>
</dbReference>
<dbReference type="Pfam" id="PF01610">
    <property type="entry name" value="DDE_Tnp_ISL3"/>
    <property type="match status" value="1"/>
</dbReference>
<dbReference type="KEGG" id="gax:Pan161_14450"/>
<dbReference type="InterPro" id="IPR029261">
    <property type="entry name" value="Transposase_Znf"/>
</dbReference>
<dbReference type="PANTHER" id="PTHR33498:SF1">
    <property type="entry name" value="TRANSPOSASE FOR INSERTION SEQUENCE ELEMENT IS1557"/>
    <property type="match status" value="1"/>
</dbReference>
<evidence type="ECO:0000259" key="2">
    <source>
        <dbReference type="Pfam" id="PF14690"/>
    </source>
</evidence>
<feature type="domain" description="Transposase IS204/IS1001/IS1096/IS1165 DDE" evidence="1">
    <location>
        <begin position="155"/>
        <end position="257"/>
    </location>
</feature>
<dbReference type="AlphaFoldDB" id="A0A517V9X7"/>
<organism evidence="3 4">
    <name type="scientific">Gimesia algae</name>
    <dbReference type="NCBI Taxonomy" id="2527971"/>
    <lineage>
        <taxon>Bacteria</taxon>
        <taxon>Pseudomonadati</taxon>
        <taxon>Planctomycetota</taxon>
        <taxon>Planctomycetia</taxon>
        <taxon>Planctomycetales</taxon>
        <taxon>Planctomycetaceae</taxon>
        <taxon>Gimesia</taxon>
    </lineage>
</organism>
<evidence type="ECO:0000259" key="1">
    <source>
        <dbReference type="Pfam" id="PF01610"/>
    </source>
</evidence>
<name>A0A517V9X7_9PLAN</name>
<evidence type="ECO:0000313" key="4">
    <source>
        <dbReference type="Proteomes" id="UP000316855"/>
    </source>
</evidence>
<dbReference type="InterPro" id="IPR002560">
    <property type="entry name" value="Transposase_DDE"/>
</dbReference>